<dbReference type="EMBL" id="JAOTOJ010000005">
    <property type="protein sequence ID" value="KAK9401294.1"/>
    <property type="molecule type" value="Genomic_DNA"/>
</dbReference>
<proteinExistence type="predicted"/>
<organism evidence="2 3">
    <name type="scientific">Crotalus adamanteus</name>
    <name type="common">Eastern diamondback rattlesnake</name>
    <dbReference type="NCBI Taxonomy" id="8729"/>
    <lineage>
        <taxon>Eukaryota</taxon>
        <taxon>Metazoa</taxon>
        <taxon>Chordata</taxon>
        <taxon>Craniata</taxon>
        <taxon>Vertebrata</taxon>
        <taxon>Euteleostomi</taxon>
        <taxon>Lepidosauria</taxon>
        <taxon>Squamata</taxon>
        <taxon>Bifurcata</taxon>
        <taxon>Unidentata</taxon>
        <taxon>Episquamata</taxon>
        <taxon>Toxicofera</taxon>
        <taxon>Serpentes</taxon>
        <taxon>Colubroidea</taxon>
        <taxon>Viperidae</taxon>
        <taxon>Crotalinae</taxon>
        <taxon>Crotalus</taxon>
    </lineage>
</organism>
<reference evidence="2 3" key="1">
    <citation type="journal article" date="2024" name="Proc. Natl. Acad. Sci. U.S.A.">
        <title>The genetic regulatory architecture and epigenomic basis for age-related changes in rattlesnake venom.</title>
        <authorList>
            <person name="Hogan M.P."/>
            <person name="Holding M.L."/>
            <person name="Nystrom G.S."/>
            <person name="Colston T.J."/>
            <person name="Bartlett D.A."/>
            <person name="Mason A.J."/>
            <person name="Ellsworth S.A."/>
            <person name="Rautsaw R.M."/>
            <person name="Lawrence K.C."/>
            <person name="Strickland J.L."/>
            <person name="He B."/>
            <person name="Fraser P."/>
            <person name="Margres M.J."/>
            <person name="Gilbert D.M."/>
            <person name="Gibbs H.L."/>
            <person name="Parkinson C.L."/>
            <person name="Rokyta D.R."/>
        </authorList>
    </citation>
    <scope>NUCLEOTIDE SEQUENCE [LARGE SCALE GENOMIC DNA]</scope>
    <source>
        <strain evidence="2">DRR0105</strain>
    </source>
</reference>
<evidence type="ECO:0000256" key="1">
    <source>
        <dbReference type="SAM" id="MobiDB-lite"/>
    </source>
</evidence>
<evidence type="ECO:0000313" key="3">
    <source>
        <dbReference type="Proteomes" id="UP001474421"/>
    </source>
</evidence>
<dbReference type="Pfam" id="PF00612">
    <property type="entry name" value="IQ"/>
    <property type="match status" value="1"/>
</dbReference>
<dbReference type="InterPro" id="IPR000048">
    <property type="entry name" value="IQ_motif_EF-hand-BS"/>
</dbReference>
<feature type="compositionally biased region" description="Basic and acidic residues" evidence="1">
    <location>
        <begin position="65"/>
        <end position="79"/>
    </location>
</feature>
<comment type="caution">
    <text evidence="2">The sequence shown here is derived from an EMBL/GenBank/DDBJ whole genome shotgun (WGS) entry which is preliminary data.</text>
</comment>
<evidence type="ECO:0000313" key="2">
    <source>
        <dbReference type="EMBL" id="KAK9401294.1"/>
    </source>
</evidence>
<sequence length="79" mass="9318">MMDPPVEVFSQGLPAIWEYLQQARKTKETTIKVQAWWRGLMVRKGVGAYSEILKMIKKVKKEKKEKKGKEKEKPKDKKK</sequence>
<accession>A0AAW1BGD1</accession>
<dbReference type="Proteomes" id="UP001474421">
    <property type="component" value="Unassembled WGS sequence"/>
</dbReference>
<gene>
    <name evidence="2" type="ORF">NXF25_012008</name>
</gene>
<feature type="region of interest" description="Disordered" evidence="1">
    <location>
        <begin position="60"/>
        <end position="79"/>
    </location>
</feature>
<dbReference type="AlphaFoldDB" id="A0AAW1BGD1"/>
<protein>
    <submittedName>
        <fullName evidence="2">Leucine-rich repeat and IQ domain-containing protein 4</fullName>
    </submittedName>
</protein>
<keyword evidence="3" id="KW-1185">Reference proteome</keyword>
<dbReference type="PROSITE" id="PS50096">
    <property type="entry name" value="IQ"/>
    <property type="match status" value="1"/>
</dbReference>
<name>A0AAW1BGD1_CROAD</name>